<dbReference type="SUPFAM" id="SSF56037">
    <property type="entry name" value="PheT/TilS domain"/>
    <property type="match status" value="1"/>
</dbReference>
<keyword evidence="2 8" id="KW-0963">Cytoplasm</keyword>
<sequence>MKMIREFQLNLSELSQSDRVLAAVSTGVDSMVMLQLLLSLPFQDRPQISVAYVNHQLRAASEQETDFIKSFCQQHHLPLFMTSWPRSQHPKHGIEAAARDFRYHFFAEVMRKQQINQLLTAHHRDDQVETFLLKLIRGGQLQQLKGIAAKRNFSLLPNSWILRPLLPFTKDQLRTFARQEKIEYFEDETNAELTVQRNRLRNRLIPELVTENPQFKEHIIDYQQQLGCLQAAIQPLLQQKLQLITIDQKVYSLASWQRQAKPWQQLLLKKILSIPRAKVVQQQQAEALQLLSNPNKPQGRISLGKNYFFFKEYNRFGIIYRQANSTTQPTNFHCSLEFGKWHRLDDGNQIGLFKWNPQLLQPHDQVFKLTTNLFFPLSVRHRKKGDRLLMTNGSQKVKKILIDHKIAQSQRNNLWLLTNNQDQPIWLIGVKHGHLSEAAVNGRIQYMIIFRNEVAL</sequence>
<dbReference type="SUPFAM" id="SSF52402">
    <property type="entry name" value="Adenine nucleotide alpha hydrolases-like"/>
    <property type="match status" value="1"/>
</dbReference>
<keyword evidence="6" id="KW-0067">ATP-binding</keyword>
<dbReference type="PANTHER" id="PTHR43033">
    <property type="entry name" value="TRNA(ILE)-LYSIDINE SYNTHASE-RELATED"/>
    <property type="match status" value="1"/>
</dbReference>
<dbReference type="SMART" id="SM00977">
    <property type="entry name" value="TilS_C"/>
    <property type="match status" value="1"/>
</dbReference>
<evidence type="ECO:0000313" key="11">
    <source>
        <dbReference type="Proteomes" id="UP000324497"/>
    </source>
</evidence>
<reference evidence="10 11" key="1">
    <citation type="submission" date="2016-11" db="EMBL/GenBank/DDBJ databases">
        <title>Interaction between Lactobacillus species and yeast in water kefir.</title>
        <authorList>
            <person name="Behr J."/>
            <person name="Xu D."/>
            <person name="Vogel R.F."/>
        </authorList>
    </citation>
    <scope>NUCLEOTIDE SEQUENCE [LARGE SCALE GENOMIC DNA]</scope>
    <source>
        <strain evidence="10 11">TMW 1.1827</strain>
    </source>
</reference>
<dbReference type="Pfam" id="PF01171">
    <property type="entry name" value="ATP_bind_3"/>
    <property type="match status" value="1"/>
</dbReference>
<dbReference type="GO" id="GO:0032267">
    <property type="term" value="F:tRNA(Ile)-lysidine synthase activity"/>
    <property type="evidence" value="ECO:0007669"/>
    <property type="project" value="UniProtKB-EC"/>
</dbReference>
<evidence type="ECO:0000256" key="6">
    <source>
        <dbReference type="ARBA" id="ARBA00022840"/>
    </source>
</evidence>
<comment type="similarity">
    <text evidence="8">Belongs to the tRNA(Ile)-lysidine synthase family.</text>
</comment>
<dbReference type="GO" id="GO:0005524">
    <property type="term" value="F:ATP binding"/>
    <property type="evidence" value="ECO:0007669"/>
    <property type="project" value="UniProtKB-KW"/>
</dbReference>
<evidence type="ECO:0000259" key="9">
    <source>
        <dbReference type="SMART" id="SM00977"/>
    </source>
</evidence>
<gene>
    <name evidence="8" type="primary">tilS</name>
    <name evidence="10" type="ORF">BSQ50_01990</name>
</gene>
<proteinExistence type="inferred from homology"/>
<evidence type="ECO:0000256" key="3">
    <source>
        <dbReference type="ARBA" id="ARBA00022598"/>
    </source>
</evidence>
<dbReference type="EMBL" id="CP018180">
    <property type="protein sequence ID" value="AUJ31441.1"/>
    <property type="molecule type" value="Genomic_DNA"/>
</dbReference>
<dbReference type="NCBIfam" id="TIGR02433">
    <property type="entry name" value="lysidine_TilS_C"/>
    <property type="match status" value="1"/>
</dbReference>
<dbReference type="CDD" id="cd01992">
    <property type="entry name" value="TilS_N"/>
    <property type="match status" value="1"/>
</dbReference>
<organism evidence="10 11">
    <name type="scientific">Liquorilactobacillus nagelii</name>
    <dbReference type="NCBI Taxonomy" id="82688"/>
    <lineage>
        <taxon>Bacteria</taxon>
        <taxon>Bacillati</taxon>
        <taxon>Bacillota</taxon>
        <taxon>Bacilli</taxon>
        <taxon>Lactobacillales</taxon>
        <taxon>Lactobacillaceae</taxon>
        <taxon>Liquorilactobacillus</taxon>
    </lineage>
</organism>
<dbReference type="RefSeq" id="WP_148126284.1">
    <property type="nucleotide sequence ID" value="NZ_CP018180.1"/>
</dbReference>
<keyword evidence="3 8" id="KW-0436">Ligase</keyword>
<dbReference type="InterPro" id="IPR014729">
    <property type="entry name" value="Rossmann-like_a/b/a_fold"/>
</dbReference>
<comment type="caution">
    <text evidence="8">Lacks conserved residue(s) required for the propagation of feature annotation.</text>
</comment>
<dbReference type="KEGG" id="lng:BSQ50_01990"/>
<evidence type="ECO:0000256" key="1">
    <source>
        <dbReference type="ARBA" id="ARBA00004496"/>
    </source>
</evidence>
<keyword evidence="11" id="KW-1185">Reference proteome</keyword>
<dbReference type="PANTHER" id="PTHR43033:SF1">
    <property type="entry name" value="TRNA(ILE)-LYSIDINE SYNTHASE-RELATED"/>
    <property type="match status" value="1"/>
</dbReference>
<evidence type="ECO:0000256" key="8">
    <source>
        <dbReference type="HAMAP-Rule" id="MF_01161"/>
    </source>
</evidence>
<protein>
    <recommendedName>
        <fullName evidence="8">tRNA(Ile)-lysidine synthase</fullName>
        <ecNumber evidence="8">6.3.4.19</ecNumber>
    </recommendedName>
    <alternativeName>
        <fullName evidence="8">tRNA(Ile)-2-lysyl-cytidine synthase</fullName>
    </alternativeName>
    <alternativeName>
        <fullName evidence="8">tRNA(Ile)-lysidine synthetase</fullName>
    </alternativeName>
</protein>
<keyword evidence="4 8" id="KW-0819">tRNA processing</keyword>
<accession>A0A3Q8CZX6</accession>
<comment type="catalytic activity">
    <reaction evidence="7 8">
        <text>cytidine(34) in tRNA(Ile2) + L-lysine + ATP = lysidine(34) in tRNA(Ile2) + AMP + diphosphate + H(+)</text>
        <dbReference type="Rhea" id="RHEA:43744"/>
        <dbReference type="Rhea" id="RHEA-COMP:10625"/>
        <dbReference type="Rhea" id="RHEA-COMP:10670"/>
        <dbReference type="ChEBI" id="CHEBI:15378"/>
        <dbReference type="ChEBI" id="CHEBI:30616"/>
        <dbReference type="ChEBI" id="CHEBI:32551"/>
        <dbReference type="ChEBI" id="CHEBI:33019"/>
        <dbReference type="ChEBI" id="CHEBI:82748"/>
        <dbReference type="ChEBI" id="CHEBI:83665"/>
        <dbReference type="ChEBI" id="CHEBI:456215"/>
        <dbReference type="EC" id="6.3.4.19"/>
    </reaction>
</comment>
<evidence type="ECO:0000256" key="7">
    <source>
        <dbReference type="ARBA" id="ARBA00048539"/>
    </source>
</evidence>
<dbReference type="InterPro" id="IPR012094">
    <property type="entry name" value="tRNA_Ile_lys_synt"/>
</dbReference>
<dbReference type="Proteomes" id="UP000324497">
    <property type="component" value="Chromosome"/>
</dbReference>
<dbReference type="GO" id="GO:0006400">
    <property type="term" value="P:tRNA modification"/>
    <property type="evidence" value="ECO:0007669"/>
    <property type="project" value="UniProtKB-UniRule"/>
</dbReference>
<dbReference type="Gene3D" id="3.40.50.620">
    <property type="entry name" value="HUPs"/>
    <property type="match status" value="1"/>
</dbReference>
<dbReference type="GO" id="GO:0005737">
    <property type="term" value="C:cytoplasm"/>
    <property type="evidence" value="ECO:0007669"/>
    <property type="project" value="UniProtKB-SubCell"/>
</dbReference>
<dbReference type="InterPro" id="IPR012795">
    <property type="entry name" value="tRNA_Ile_lys_synt_N"/>
</dbReference>
<evidence type="ECO:0000256" key="5">
    <source>
        <dbReference type="ARBA" id="ARBA00022741"/>
    </source>
</evidence>
<dbReference type="EC" id="6.3.4.19" evidence="8"/>
<dbReference type="AlphaFoldDB" id="A0A3Q8CZX6"/>
<feature type="domain" description="Lysidine-tRNA(Ile) synthetase C-terminal" evidence="9">
    <location>
        <begin position="377"/>
        <end position="450"/>
    </location>
</feature>
<comment type="function">
    <text evidence="8">Ligates lysine onto the cytidine present at position 34 of the AUA codon-specific tRNA(Ile) that contains the anticodon CAU, in an ATP-dependent manner. Cytidine is converted to lysidine, thus changing the amino acid specificity of the tRNA from methionine to isoleucine.</text>
</comment>
<comment type="subcellular location">
    <subcellularLocation>
        <location evidence="1 8">Cytoplasm</location>
    </subcellularLocation>
</comment>
<evidence type="ECO:0000313" key="10">
    <source>
        <dbReference type="EMBL" id="AUJ31441.1"/>
    </source>
</evidence>
<evidence type="ECO:0000256" key="4">
    <source>
        <dbReference type="ARBA" id="ARBA00022694"/>
    </source>
</evidence>
<dbReference type="InterPro" id="IPR012796">
    <property type="entry name" value="Lysidine-tRNA-synth_C"/>
</dbReference>
<keyword evidence="5" id="KW-0547">Nucleotide-binding</keyword>
<evidence type="ECO:0000256" key="2">
    <source>
        <dbReference type="ARBA" id="ARBA00022490"/>
    </source>
</evidence>
<dbReference type="HAMAP" id="MF_01161">
    <property type="entry name" value="tRNA_Ile_lys_synt"/>
    <property type="match status" value="1"/>
</dbReference>
<dbReference type="NCBIfam" id="TIGR02432">
    <property type="entry name" value="lysidine_TilS_N"/>
    <property type="match status" value="1"/>
</dbReference>
<dbReference type="Pfam" id="PF11734">
    <property type="entry name" value="TilS_C"/>
    <property type="match status" value="1"/>
</dbReference>
<name>A0A3Q8CZX6_9LACO</name>
<dbReference type="InterPro" id="IPR011063">
    <property type="entry name" value="TilS/TtcA_N"/>
</dbReference>